<dbReference type="InterPro" id="IPR000914">
    <property type="entry name" value="SBP_5_dom"/>
</dbReference>
<reference evidence="4 5" key="1">
    <citation type="submission" date="2019-10" db="EMBL/GenBank/DDBJ databases">
        <title>Nocardia macrotermitis sp. nov. and Nocardia aurantia sp. nov., isolated from the gut of fungus growing-termite Macrotermes natalensis.</title>
        <authorList>
            <person name="Benndorf R."/>
            <person name="Schwitalla J."/>
            <person name="Martin K."/>
            <person name="De Beer W."/>
            <person name="Kaster A.-K."/>
            <person name="Vollmers J."/>
            <person name="Poulsen M."/>
            <person name="Beemelmanns C."/>
        </authorList>
    </citation>
    <scope>NUCLEOTIDE SEQUENCE [LARGE SCALE GENOMIC DNA]</scope>
    <source>
        <strain evidence="4 5">RB56</strain>
    </source>
</reference>
<feature type="chain" id="PRO_5039511577" description="Solute-binding protein family 5 domain-containing protein" evidence="2">
    <location>
        <begin position="27"/>
        <end position="523"/>
    </location>
</feature>
<dbReference type="Gene3D" id="3.40.190.10">
    <property type="entry name" value="Periplasmic binding protein-like II"/>
    <property type="match status" value="1"/>
</dbReference>
<proteinExistence type="predicted"/>
<dbReference type="PANTHER" id="PTHR30290">
    <property type="entry name" value="PERIPLASMIC BINDING COMPONENT OF ABC TRANSPORTER"/>
    <property type="match status" value="1"/>
</dbReference>
<dbReference type="RefSeq" id="WP_153348448.1">
    <property type="nucleotide sequence ID" value="NZ_WEGI01000017.1"/>
</dbReference>
<dbReference type="Gene3D" id="3.10.105.10">
    <property type="entry name" value="Dipeptide-binding Protein, Domain 3"/>
    <property type="match status" value="1"/>
</dbReference>
<dbReference type="GO" id="GO:0043190">
    <property type="term" value="C:ATP-binding cassette (ABC) transporter complex"/>
    <property type="evidence" value="ECO:0007669"/>
    <property type="project" value="InterPro"/>
</dbReference>
<name>A0A7K0E212_9NOCA</name>
<evidence type="ECO:0000313" key="4">
    <source>
        <dbReference type="EMBL" id="MQY31194.1"/>
    </source>
</evidence>
<accession>A0A7K0E212</accession>
<dbReference type="EMBL" id="WEGI01000017">
    <property type="protein sequence ID" value="MQY31194.1"/>
    <property type="molecule type" value="Genomic_DNA"/>
</dbReference>
<dbReference type="GO" id="GO:0042597">
    <property type="term" value="C:periplasmic space"/>
    <property type="evidence" value="ECO:0007669"/>
    <property type="project" value="UniProtKB-ARBA"/>
</dbReference>
<dbReference type="Proteomes" id="UP000431401">
    <property type="component" value="Unassembled WGS sequence"/>
</dbReference>
<protein>
    <recommendedName>
        <fullName evidence="3">Solute-binding protein family 5 domain-containing protein</fullName>
    </recommendedName>
</protein>
<keyword evidence="1 2" id="KW-0732">Signal</keyword>
<dbReference type="AlphaFoldDB" id="A0A7K0E212"/>
<sequence>MTRAHRNPVAVAAAAATALLACLALSGCGTGGDTGPNTVAQTTQAATPPDDQLDTGATVNVRLTLEPTSLNIFGTAGTALEQLLLDNVYRSLLSVDTAAKDKIVPALASAWEVAPDGLSYTFHLTPGATFHDGSPLTAADAAWSLNQQIAPGSKSVRAANFSSVAEVTAPDPATVRLTLKQRDTQLLWTLAGRGGIVYKQGTDFATLDGAENGSGPFRLTQWNRGSSITLQRDDSYTGAKPKVAKVVFHYIKDPNAANNAESTGQTDIQVSADPTLLQPFTGNGKFTVLRGTTTDKFVLAFNGSQAPFTNPDVRHAIRQAIDKNSTVRTYGAGVVIGSDVPPQDPWYEDLTGIDAYNPDNARKLLAAAGFGNGLQLTLDVPNIYPPSVTDVLVSDLKKVGVTLVVRQVEFQTWLQKVYTNKDFQLSLVDHAEPHDLDNYTKPTYYFGYDNKQVQQWYAQARTAASEAERDTLLKNVARQISQDAATDWLLLVETTTVVRTGVYGVPQAETSNRFTLSTLAVGR</sequence>
<feature type="domain" description="Solute-binding protein family 5" evidence="3">
    <location>
        <begin position="102"/>
        <end position="441"/>
    </location>
</feature>
<dbReference type="PIRSF" id="PIRSF002741">
    <property type="entry name" value="MppA"/>
    <property type="match status" value="1"/>
</dbReference>
<dbReference type="SUPFAM" id="SSF53850">
    <property type="entry name" value="Periplasmic binding protein-like II"/>
    <property type="match status" value="1"/>
</dbReference>
<organism evidence="4 5">
    <name type="scientific">Nocardia aurantia</name>
    <dbReference type="NCBI Taxonomy" id="2585199"/>
    <lineage>
        <taxon>Bacteria</taxon>
        <taxon>Bacillati</taxon>
        <taxon>Actinomycetota</taxon>
        <taxon>Actinomycetes</taxon>
        <taxon>Mycobacteriales</taxon>
        <taxon>Nocardiaceae</taxon>
        <taxon>Nocardia</taxon>
    </lineage>
</organism>
<dbReference type="PROSITE" id="PS51257">
    <property type="entry name" value="PROKAR_LIPOPROTEIN"/>
    <property type="match status" value="1"/>
</dbReference>
<comment type="caution">
    <text evidence="4">The sequence shown here is derived from an EMBL/GenBank/DDBJ whole genome shotgun (WGS) entry which is preliminary data.</text>
</comment>
<evidence type="ECO:0000259" key="3">
    <source>
        <dbReference type="Pfam" id="PF00496"/>
    </source>
</evidence>
<dbReference type="PANTHER" id="PTHR30290:SF38">
    <property type="entry name" value="D,D-DIPEPTIDE-BINDING PERIPLASMIC PROTEIN DDPA-RELATED"/>
    <property type="match status" value="1"/>
</dbReference>
<feature type="signal peptide" evidence="2">
    <location>
        <begin position="1"/>
        <end position="26"/>
    </location>
</feature>
<evidence type="ECO:0000313" key="5">
    <source>
        <dbReference type="Proteomes" id="UP000431401"/>
    </source>
</evidence>
<evidence type="ECO:0000256" key="1">
    <source>
        <dbReference type="ARBA" id="ARBA00022729"/>
    </source>
</evidence>
<dbReference type="GO" id="GO:1904680">
    <property type="term" value="F:peptide transmembrane transporter activity"/>
    <property type="evidence" value="ECO:0007669"/>
    <property type="project" value="TreeGrafter"/>
</dbReference>
<dbReference type="InterPro" id="IPR030678">
    <property type="entry name" value="Peptide/Ni-bd"/>
</dbReference>
<dbReference type="CDD" id="cd08494">
    <property type="entry name" value="PBP2_NikA_DppA_OppA_like_6"/>
    <property type="match status" value="1"/>
</dbReference>
<dbReference type="Pfam" id="PF00496">
    <property type="entry name" value="SBP_bac_5"/>
    <property type="match status" value="1"/>
</dbReference>
<evidence type="ECO:0000256" key="2">
    <source>
        <dbReference type="SAM" id="SignalP"/>
    </source>
</evidence>
<dbReference type="InterPro" id="IPR039424">
    <property type="entry name" value="SBP_5"/>
</dbReference>
<dbReference type="OrthoDB" id="9796817at2"/>
<gene>
    <name evidence="4" type="ORF">NRB56_68020</name>
</gene>
<keyword evidence="5" id="KW-1185">Reference proteome</keyword>
<dbReference type="GO" id="GO:0015833">
    <property type="term" value="P:peptide transport"/>
    <property type="evidence" value="ECO:0007669"/>
    <property type="project" value="TreeGrafter"/>
</dbReference>